<dbReference type="EMBL" id="KQ947408">
    <property type="protein sequence ID" value="KUJ21058.1"/>
    <property type="molecule type" value="Genomic_DNA"/>
</dbReference>
<evidence type="ECO:0000313" key="2">
    <source>
        <dbReference type="EMBL" id="KUJ21058.1"/>
    </source>
</evidence>
<evidence type="ECO:0000313" key="3">
    <source>
        <dbReference type="Proteomes" id="UP000070700"/>
    </source>
</evidence>
<keyword evidence="3" id="KW-1185">Reference proteome</keyword>
<dbReference type="Proteomes" id="UP000070700">
    <property type="component" value="Unassembled WGS sequence"/>
</dbReference>
<protein>
    <recommendedName>
        <fullName evidence="4">Secreted protein</fullName>
    </recommendedName>
</protein>
<sequence length="192" mass="21893">MVGSEKQHMTCNAALLLPHWGLWCFLGDSSAVVHCTSKDLLQFLQCCCQSPNSHGEVLGRWDIAHLYRPVKTHLIRWRSSDSTPDFESAASHVIQKTIIYPSVCTDKHRFARVTKRSNCASHLYPPYIVHIETRSSFSATRCFAYNKWSGVLHLLGQFVAPSQIKRSTFHPTSSFHGFMIQDIRTFSKRVLL</sequence>
<keyword evidence="1" id="KW-0732">Signal</keyword>
<accession>A0A194XLK2</accession>
<evidence type="ECO:0000256" key="1">
    <source>
        <dbReference type="SAM" id="SignalP"/>
    </source>
</evidence>
<gene>
    <name evidence="2" type="ORF">LY89DRAFT_424490</name>
</gene>
<name>A0A194XLK2_MOLSC</name>
<feature type="signal peptide" evidence="1">
    <location>
        <begin position="1"/>
        <end position="31"/>
    </location>
</feature>
<organism evidence="2 3">
    <name type="scientific">Mollisia scopiformis</name>
    <name type="common">Conifer needle endophyte fungus</name>
    <name type="synonym">Phialocephala scopiformis</name>
    <dbReference type="NCBI Taxonomy" id="149040"/>
    <lineage>
        <taxon>Eukaryota</taxon>
        <taxon>Fungi</taxon>
        <taxon>Dikarya</taxon>
        <taxon>Ascomycota</taxon>
        <taxon>Pezizomycotina</taxon>
        <taxon>Leotiomycetes</taxon>
        <taxon>Helotiales</taxon>
        <taxon>Mollisiaceae</taxon>
        <taxon>Mollisia</taxon>
    </lineage>
</organism>
<dbReference type="KEGG" id="psco:LY89DRAFT_424490"/>
<feature type="chain" id="PRO_5008268425" description="Secreted protein" evidence="1">
    <location>
        <begin position="32"/>
        <end position="192"/>
    </location>
</feature>
<proteinExistence type="predicted"/>
<dbReference type="GeneID" id="28817156"/>
<reference evidence="2 3" key="1">
    <citation type="submission" date="2015-10" db="EMBL/GenBank/DDBJ databases">
        <title>Full genome of DAOMC 229536 Phialocephala scopiformis, a fungal endophyte of spruce producing the potent anti-insectan compound rugulosin.</title>
        <authorList>
            <consortium name="DOE Joint Genome Institute"/>
            <person name="Walker A.K."/>
            <person name="Frasz S.L."/>
            <person name="Seifert K.A."/>
            <person name="Miller J.D."/>
            <person name="Mondo S.J."/>
            <person name="Labutti K."/>
            <person name="Lipzen A."/>
            <person name="Dockter R."/>
            <person name="Kennedy M."/>
            <person name="Grigoriev I.V."/>
            <person name="Spatafora J.W."/>
        </authorList>
    </citation>
    <scope>NUCLEOTIDE SEQUENCE [LARGE SCALE GENOMIC DNA]</scope>
    <source>
        <strain evidence="2 3">CBS 120377</strain>
    </source>
</reference>
<evidence type="ECO:0008006" key="4">
    <source>
        <dbReference type="Google" id="ProtNLM"/>
    </source>
</evidence>
<dbReference type="InParanoid" id="A0A194XLK2"/>
<dbReference type="AlphaFoldDB" id="A0A194XLK2"/>
<dbReference type="RefSeq" id="XP_018075413.1">
    <property type="nucleotide sequence ID" value="XM_018207430.1"/>
</dbReference>